<name>A0A6I3QR10_9FIRM</name>
<organism evidence="2 3">
    <name type="scientific">Ruthenibacterium lactatiformans</name>
    <dbReference type="NCBI Taxonomy" id="1550024"/>
    <lineage>
        <taxon>Bacteria</taxon>
        <taxon>Bacillati</taxon>
        <taxon>Bacillota</taxon>
        <taxon>Clostridia</taxon>
        <taxon>Eubacteriales</taxon>
        <taxon>Oscillospiraceae</taxon>
        <taxon>Ruthenibacterium</taxon>
    </lineage>
</organism>
<dbReference type="Pfam" id="PF15919">
    <property type="entry name" value="HicB_lk_antitox"/>
    <property type="match status" value="1"/>
</dbReference>
<protein>
    <submittedName>
        <fullName evidence="2">HicB family protein</fullName>
    </submittedName>
</protein>
<reference evidence="2 3" key="1">
    <citation type="journal article" date="2019" name="Nat. Med.">
        <title>A library of human gut bacterial isolates paired with longitudinal multiomics data enables mechanistic microbiome research.</title>
        <authorList>
            <person name="Poyet M."/>
            <person name="Groussin M."/>
            <person name="Gibbons S.M."/>
            <person name="Avila-Pacheco J."/>
            <person name="Jiang X."/>
            <person name="Kearney S.M."/>
            <person name="Perrotta A.R."/>
            <person name="Berdy B."/>
            <person name="Zhao S."/>
            <person name="Lieberman T.D."/>
            <person name="Swanson P.K."/>
            <person name="Smith M."/>
            <person name="Roesemann S."/>
            <person name="Alexander J.E."/>
            <person name="Rich S.A."/>
            <person name="Livny J."/>
            <person name="Vlamakis H."/>
            <person name="Clish C."/>
            <person name="Bullock K."/>
            <person name="Deik A."/>
            <person name="Scott J."/>
            <person name="Pierce K.A."/>
            <person name="Xavier R.J."/>
            <person name="Alm E.J."/>
        </authorList>
    </citation>
    <scope>NUCLEOTIDE SEQUENCE [LARGE SCALE GENOMIC DNA]</scope>
    <source>
        <strain evidence="2 3">BIOML-A7</strain>
    </source>
</reference>
<dbReference type="AlphaFoldDB" id="A0A6I3QR10"/>
<dbReference type="EMBL" id="WMZR01000016">
    <property type="protein sequence ID" value="MTS52280.1"/>
    <property type="molecule type" value="Genomic_DNA"/>
</dbReference>
<dbReference type="InterPro" id="IPR035069">
    <property type="entry name" value="TTHA1013/TTHA0281-like"/>
</dbReference>
<feature type="domain" description="HicB-like antitoxin of toxin-antitoxin system" evidence="1">
    <location>
        <begin position="5"/>
        <end position="102"/>
    </location>
</feature>
<sequence>MKAVFPIILTPDKNGYVVSVPDLNINTEGKDIPDAIEMARDAIGLWGICEEDAGRAIPVASSELPAHGENEIATLVDIDFAAYRRANDLRTVRKNVTIPSWLNNLAEGAGINFSQVLQDGLKSKLHVADRY</sequence>
<proteinExistence type="predicted"/>
<dbReference type="SUPFAM" id="SSF143100">
    <property type="entry name" value="TTHA1013/TTHA0281-like"/>
    <property type="match status" value="1"/>
</dbReference>
<accession>A0A6I3QR10</accession>
<dbReference type="RefSeq" id="WP_155201555.1">
    <property type="nucleotide sequence ID" value="NZ_WMZL01000016.1"/>
</dbReference>
<evidence type="ECO:0000313" key="3">
    <source>
        <dbReference type="Proteomes" id="UP000449193"/>
    </source>
</evidence>
<evidence type="ECO:0000259" key="1">
    <source>
        <dbReference type="Pfam" id="PF15919"/>
    </source>
</evidence>
<gene>
    <name evidence="2" type="ORF">GMD52_12105</name>
</gene>
<dbReference type="Gene3D" id="3.30.160.250">
    <property type="match status" value="1"/>
</dbReference>
<dbReference type="Proteomes" id="UP000449193">
    <property type="component" value="Unassembled WGS sequence"/>
</dbReference>
<comment type="caution">
    <text evidence="2">The sequence shown here is derived from an EMBL/GenBank/DDBJ whole genome shotgun (WGS) entry which is preliminary data.</text>
</comment>
<dbReference type="InterPro" id="IPR031807">
    <property type="entry name" value="HicB-like"/>
</dbReference>
<evidence type="ECO:0000313" key="2">
    <source>
        <dbReference type="EMBL" id="MTS52280.1"/>
    </source>
</evidence>